<dbReference type="PANTHER" id="PTHR31616:SF10">
    <property type="entry name" value="TREHALASE"/>
    <property type="match status" value="1"/>
</dbReference>
<dbReference type="EMBL" id="JAFBCF010000001">
    <property type="protein sequence ID" value="MBM7799118.1"/>
    <property type="molecule type" value="Genomic_DNA"/>
</dbReference>
<evidence type="ECO:0000259" key="1">
    <source>
        <dbReference type="Pfam" id="PF00723"/>
    </source>
</evidence>
<evidence type="ECO:0000313" key="4">
    <source>
        <dbReference type="Proteomes" id="UP000704762"/>
    </source>
</evidence>
<comment type="caution">
    <text evidence="3">The sequence shown here is derived from an EMBL/GenBank/DDBJ whole genome shotgun (WGS) entry which is preliminary data.</text>
</comment>
<evidence type="ECO:0008006" key="5">
    <source>
        <dbReference type="Google" id="ProtNLM"/>
    </source>
</evidence>
<proteinExistence type="predicted"/>
<dbReference type="InterPro" id="IPR045582">
    <property type="entry name" value="Trehalase-like_N"/>
</dbReference>
<feature type="domain" description="GH15-like" evidence="1">
    <location>
        <begin position="251"/>
        <end position="584"/>
    </location>
</feature>
<evidence type="ECO:0000259" key="2">
    <source>
        <dbReference type="Pfam" id="PF19291"/>
    </source>
</evidence>
<dbReference type="InterPro" id="IPR012341">
    <property type="entry name" value="6hp_glycosidase-like_sf"/>
</dbReference>
<reference evidence="3 4" key="1">
    <citation type="submission" date="2021-01" db="EMBL/GenBank/DDBJ databases">
        <title>Sequencing the genomes of 1000 actinobacteria strains.</title>
        <authorList>
            <person name="Klenk H.-P."/>
        </authorList>
    </citation>
    <scope>NUCLEOTIDE SEQUENCE [LARGE SCALE GENOMIC DNA]</scope>
    <source>
        <strain evidence="3 4">DSM 18662</strain>
    </source>
</reference>
<dbReference type="InterPro" id="IPR008928">
    <property type="entry name" value="6-hairpin_glycosidase_sf"/>
</dbReference>
<keyword evidence="4" id="KW-1185">Reference proteome</keyword>
<dbReference type="RefSeq" id="WP_204917665.1">
    <property type="nucleotide sequence ID" value="NZ_BAAAQP010000002.1"/>
</dbReference>
<accession>A0ABS2RK74</accession>
<dbReference type="SUPFAM" id="SSF48208">
    <property type="entry name" value="Six-hairpin glycosidases"/>
    <property type="match status" value="1"/>
</dbReference>
<name>A0ABS2RK74_9ACTN</name>
<dbReference type="Pfam" id="PF00723">
    <property type="entry name" value="Glyco_hydro_15"/>
    <property type="match status" value="1"/>
</dbReference>
<dbReference type="Proteomes" id="UP000704762">
    <property type="component" value="Unassembled WGS sequence"/>
</dbReference>
<dbReference type="PANTHER" id="PTHR31616">
    <property type="entry name" value="TREHALASE"/>
    <property type="match status" value="1"/>
</dbReference>
<feature type="domain" description="Trehalase-like N-terminal" evidence="2">
    <location>
        <begin position="27"/>
        <end position="155"/>
    </location>
</feature>
<gene>
    <name evidence="3" type="ORF">JOE57_002039</name>
</gene>
<protein>
    <recommendedName>
        <fullName evidence="5">Glucoamylase (Glucan-1,4-alpha-glucosidase), GH15 family</fullName>
    </recommendedName>
</protein>
<evidence type="ECO:0000313" key="3">
    <source>
        <dbReference type="EMBL" id="MBM7799118.1"/>
    </source>
</evidence>
<sequence length="592" mass="64654">MTGDGERGGPAGSTALAFPPHVLREYAVVADGYRGAVIGPRGDVGWLCAPRWDSPAVFASLVGGRGTYAVTPADPFVWGGSYEPGSLIWRSHWVTSSTVIECREALAYPGHPDRLALLRRIEAADEPATVDIVLDLRADFGRSDPMEVRADSDGVWDIRVGGLRCRWSGAADARAGADGTLRLRLSVPPGGHHDLVLEISDRPLAEPVRADRAWESTERHWHAAVPTFDRSAAPRDSRHAYALLRGLTVPGGGMVAAATMGLPERAEAGRNYDYRYVWLRDQAYAGVAVGVDTPDPLLDEAVAFTTARVLEHGDRLAPAYRVDGRLPPDETDLGLPGYPGGKDIVGNWVRGQFQLDGLGEILQLFATAGRHDHLTSDDQRAVRLVIDLIERRWDDPDAGIWELDDAWWTHSRLACVAGLRVIARQVSRSDAARTSTLADTILAETSRRCLGSNGAWMQRPDHPGVDAALLLPPVRGALSSADPRSRATLKAVRHQLVEDGYVYRYAEDGQRLGQVENAFLMCGFAVCLAELDAGHLTESFRWFERQRAACGPPGLFAEEFDVRERQLRGNLPQAFVHALMLECSQRLGHAAE</sequence>
<dbReference type="InterPro" id="IPR011613">
    <property type="entry name" value="GH15-like"/>
</dbReference>
<organism evidence="3 4">
    <name type="scientific">Microlunatus panaciterrae</name>
    <dbReference type="NCBI Taxonomy" id="400768"/>
    <lineage>
        <taxon>Bacteria</taxon>
        <taxon>Bacillati</taxon>
        <taxon>Actinomycetota</taxon>
        <taxon>Actinomycetes</taxon>
        <taxon>Propionibacteriales</taxon>
        <taxon>Propionibacteriaceae</taxon>
        <taxon>Microlunatus</taxon>
    </lineage>
</organism>
<dbReference type="Pfam" id="PF19291">
    <property type="entry name" value="TREH_N"/>
    <property type="match status" value="1"/>
</dbReference>
<dbReference type="Gene3D" id="1.50.10.10">
    <property type="match status" value="1"/>
</dbReference>